<dbReference type="EMBL" id="LAZR01061881">
    <property type="protein sequence ID" value="KKK62681.1"/>
    <property type="molecule type" value="Genomic_DNA"/>
</dbReference>
<evidence type="ECO:0000256" key="4">
    <source>
        <dbReference type="ARBA" id="ARBA00022989"/>
    </source>
</evidence>
<gene>
    <name evidence="7" type="ORF">LCGC14_3001910</name>
</gene>
<evidence type="ECO:0000256" key="1">
    <source>
        <dbReference type="ARBA" id="ARBA00004651"/>
    </source>
</evidence>
<feature type="transmembrane region" description="Helical" evidence="6">
    <location>
        <begin position="31"/>
        <end position="55"/>
    </location>
</feature>
<proteinExistence type="predicted"/>
<feature type="transmembrane region" description="Helical" evidence="6">
    <location>
        <begin position="67"/>
        <end position="89"/>
    </location>
</feature>
<evidence type="ECO:0000256" key="3">
    <source>
        <dbReference type="ARBA" id="ARBA00022692"/>
    </source>
</evidence>
<comment type="caution">
    <text evidence="7">The sequence shown here is derived from an EMBL/GenBank/DDBJ whole genome shotgun (WGS) entry which is preliminary data.</text>
</comment>
<dbReference type="GO" id="GO:0005886">
    <property type="term" value="C:plasma membrane"/>
    <property type="evidence" value="ECO:0007669"/>
    <property type="project" value="UniProtKB-SubCell"/>
</dbReference>
<dbReference type="AlphaFoldDB" id="A0A0F8ZRW3"/>
<dbReference type="NCBIfam" id="TIGR00374">
    <property type="entry name" value="flippase-like domain"/>
    <property type="match status" value="1"/>
</dbReference>
<keyword evidence="3 6" id="KW-0812">Transmembrane</keyword>
<reference evidence="7" key="1">
    <citation type="journal article" date="2015" name="Nature">
        <title>Complex archaea that bridge the gap between prokaryotes and eukaryotes.</title>
        <authorList>
            <person name="Spang A."/>
            <person name="Saw J.H."/>
            <person name="Jorgensen S.L."/>
            <person name="Zaremba-Niedzwiedzka K."/>
            <person name="Martijn J."/>
            <person name="Lind A.E."/>
            <person name="van Eijk R."/>
            <person name="Schleper C."/>
            <person name="Guy L."/>
            <person name="Ettema T.J."/>
        </authorList>
    </citation>
    <scope>NUCLEOTIDE SEQUENCE</scope>
</reference>
<dbReference type="Pfam" id="PF03706">
    <property type="entry name" value="LPG_synthase_TM"/>
    <property type="match status" value="1"/>
</dbReference>
<dbReference type="InterPro" id="IPR022791">
    <property type="entry name" value="L-PG_synthase/AglD"/>
</dbReference>
<organism evidence="7">
    <name type="scientific">marine sediment metagenome</name>
    <dbReference type="NCBI Taxonomy" id="412755"/>
    <lineage>
        <taxon>unclassified sequences</taxon>
        <taxon>metagenomes</taxon>
        <taxon>ecological metagenomes</taxon>
    </lineage>
</organism>
<evidence type="ECO:0008006" key="8">
    <source>
        <dbReference type="Google" id="ProtNLM"/>
    </source>
</evidence>
<comment type="subcellular location">
    <subcellularLocation>
        <location evidence="1">Cell membrane</location>
        <topology evidence="1">Multi-pass membrane protein</topology>
    </subcellularLocation>
</comment>
<protein>
    <recommendedName>
        <fullName evidence="8">Flippase-like domain-containing protein</fullName>
    </recommendedName>
</protein>
<evidence type="ECO:0000256" key="2">
    <source>
        <dbReference type="ARBA" id="ARBA00022475"/>
    </source>
</evidence>
<keyword evidence="4 6" id="KW-1133">Transmembrane helix</keyword>
<feature type="non-terminal residue" evidence="7">
    <location>
        <position position="1"/>
    </location>
</feature>
<keyword evidence="2" id="KW-1003">Cell membrane</keyword>
<dbReference type="PANTHER" id="PTHR39087">
    <property type="entry name" value="UPF0104 MEMBRANE PROTEIN MJ1595"/>
    <property type="match status" value="1"/>
</dbReference>
<name>A0A0F8ZRW3_9ZZZZ</name>
<keyword evidence="5 6" id="KW-0472">Membrane</keyword>
<evidence type="ECO:0000256" key="5">
    <source>
        <dbReference type="ARBA" id="ARBA00023136"/>
    </source>
</evidence>
<evidence type="ECO:0000313" key="7">
    <source>
        <dbReference type="EMBL" id="KKK62681.1"/>
    </source>
</evidence>
<sequence>KFPIPEKITDKGADFLNTFGEGAKSLKQNPIHLLLAIVVSSSIWIIEGLMLWLFSIALIHSNFEFEIALFASVMGNITFILPLLPGSVGTYEVLVGSFITLSQFYSQDALIIALVDRGVKTATLLVLGGYATMVLQSQRLKRKEILDEAKIDDKKELEIEKN</sequence>
<accession>A0A0F8ZRW3</accession>
<dbReference type="PANTHER" id="PTHR39087:SF2">
    <property type="entry name" value="UPF0104 MEMBRANE PROTEIN MJ1595"/>
    <property type="match status" value="1"/>
</dbReference>
<feature type="transmembrane region" description="Helical" evidence="6">
    <location>
        <begin position="109"/>
        <end position="135"/>
    </location>
</feature>
<evidence type="ECO:0000256" key="6">
    <source>
        <dbReference type="SAM" id="Phobius"/>
    </source>
</evidence>